<gene>
    <name evidence="2" type="ORF">MtrunA17_Chr3g0138191</name>
</gene>
<dbReference type="AlphaFoldDB" id="A0A396J1T2"/>
<name>A0A396J1T2_MEDTR</name>
<dbReference type="EMBL" id="PSQE01000003">
    <property type="protein sequence ID" value="RHN70683.1"/>
    <property type="molecule type" value="Genomic_DNA"/>
</dbReference>
<organism evidence="2">
    <name type="scientific">Medicago truncatula</name>
    <name type="common">Barrel medic</name>
    <name type="synonym">Medicago tribuloides</name>
    <dbReference type="NCBI Taxonomy" id="3880"/>
    <lineage>
        <taxon>Eukaryota</taxon>
        <taxon>Viridiplantae</taxon>
        <taxon>Streptophyta</taxon>
        <taxon>Embryophyta</taxon>
        <taxon>Tracheophyta</taxon>
        <taxon>Spermatophyta</taxon>
        <taxon>Magnoliopsida</taxon>
        <taxon>eudicotyledons</taxon>
        <taxon>Gunneridae</taxon>
        <taxon>Pentapetalae</taxon>
        <taxon>rosids</taxon>
        <taxon>fabids</taxon>
        <taxon>Fabales</taxon>
        <taxon>Fabaceae</taxon>
        <taxon>Papilionoideae</taxon>
        <taxon>50 kb inversion clade</taxon>
        <taxon>NPAAA clade</taxon>
        <taxon>Hologalegina</taxon>
        <taxon>IRL clade</taxon>
        <taxon>Trifolieae</taxon>
        <taxon>Medicago</taxon>
    </lineage>
</organism>
<evidence type="ECO:0000256" key="1">
    <source>
        <dbReference type="SAM" id="Phobius"/>
    </source>
</evidence>
<evidence type="ECO:0000313" key="2">
    <source>
        <dbReference type="EMBL" id="RHN70683.1"/>
    </source>
</evidence>
<dbReference type="Proteomes" id="UP000265566">
    <property type="component" value="Chromosome 3"/>
</dbReference>
<reference evidence="2" key="1">
    <citation type="journal article" date="2018" name="Nat. Plants">
        <title>Whole-genome landscape of Medicago truncatula symbiotic genes.</title>
        <authorList>
            <person name="Pecrix Y."/>
            <person name="Gamas P."/>
            <person name="Carrere S."/>
        </authorList>
    </citation>
    <scope>NUCLEOTIDE SEQUENCE</scope>
    <source>
        <tissue evidence="2">Leaves</tissue>
    </source>
</reference>
<protein>
    <recommendedName>
        <fullName evidence="3">Transmembrane protein</fullName>
    </recommendedName>
</protein>
<keyword evidence="1" id="KW-0812">Transmembrane</keyword>
<keyword evidence="1" id="KW-1133">Transmembrane helix</keyword>
<accession>A0A396J1T2</accession>
<feature type="transmembrane region" description="Helical" evidence="1">
    <location>
        <begin position="20"/>
        <end position="41"/>
    </location>
</feature>
<proteinExistence type="predicted"/>
<dbReference type="Gramene" id="rna19293">
    <property type="protein sequence ID" value="RHN70683.1"/>
    <property type="gene ID" value="gene19293"/>
</dbReference>
<evidence type="ECO:0008006" key="3">
    <source>
        <dbReference type="Google" id="ProtNLM"/>
    </source>
</evidence>
<comment type="caution">
    <text evidence="2">The sequence shown here is derived from an EMBL/GenBank/DDBJ whole genome shotgun (WGS) entry which is preliminary data.</text>
</comment>
<sequence>MNAFVPPDPDLCRLPPKPPWLICILVYFVIVLCVLCSGLVIKSVSQLSFDAIKHISCVVFYEDAPHFNTFAFYQLIFVQHDKVNKSETKFSQNARDEAKNMIRNWIGKKTLDSHIFFISIRR</sequence>
<keyword evidence="1" id="KW-0472">Membrane</keyword>